<gene>
    <name evidence="1" type="ORF">RJN63_21070</name>
</gene>
<comment type="caution">
    <text evidence="1">The sequence shown here is derived from an EMBL/GenBank/DDBJ whole genome shotgun (WGS) entry which is preliminary data.</text>
</comment>
<dbReference type="RefSeq" id="WP_310835945.1">
    <property type="nucleotide sequence ID" value="NZ_JAVLSM010000002.1"/>
</dbReference>
<reference evidence="1" key="1">
    <citation type="submission" date="2023-02" db="EMBL/GenBank/DDBJ databases">
        <title>Description of Herbaspirillum huttiense subsp. nephrolepsisexaltata and Herbaspirillum huttiense subsp. lycopersicon.</title>
        <authorList>
            <person name="Poudel M."/>
            <person name="Sharma A."/>
            <person name="Goss E."/>
            <person name="Tapia J.H."/>
            <person name="Harmon C.M."/>
            <person name="Jones J.B."/>
        </authorList>
    </citation>
    <scope>NUCLEOTIDE SEQUENCE</scope>
    <source>
        <strain evidence="1">NC40101</strain>
    </source>
</reference>
<dbReference type="EMBL" id="JAVRAA010000012">
    <property type="protein sequence ID" value="MDT0339340.1"/>
    <property type="molecule type" value="Genomic_DNA"/>
</dbReference>
<accession>A0AAE4K5H3</accession>
<sequence length="160" mass="17600">MENSAPQIWNWHPVTFRLIRTEGPCYPDPDPLVPGSYLYPGCTTPIEPGTDIDGKVQEFDIEANLWKYVDAASTTTTPAIGESTPDELAAAVGQLRDQLLQEASLRIAPLQDEVDLGVATAATNAQLLLWKQYRIQLNRVPQQEGYPEEVVWPTAPGATP</sequence>
<organism evidence="1">
    <name type="scientific">Herbaspirillum huttiense subsp. nephrolepidis</name>
    <dbReference type="NCBI Taxonomy" id="3075126"/>
    <lineage>
        <taxon>Bacteria</taxon>
        <taxon>Pseudomonadati</taxon>
        <taxon>Pseudomonadota</taxon>
        <taxon>Betaproteobacteria</taxon>
        <taxon>Burkholderiales</taxon>
        <taxon>Oxalobacteraceae</taxon>
        <taxon>Herbaspirillum</taxon>
    </lineage>
</organism>
<dbReference type="AlphaFoldDB" id="A0AAE4K5H3"/>
<evidence type="ECO:0000313" key="1">
    <source>
        <dbReference type="EMBL" id="MDT0339340.1"/>
    </source>
</evidence>
<protein>
    <submittedName>
        <fullName evidence="1">Tail fiber assembly protein</fullName>
    </submittedName>
</protein>
<dbReference type="InterPro" id="IPR003458">
    <property type="entry name" value="Phage_T4_Gp38_tail_assem"/>
</dbReference>
<dbReference type="Pfam" id="PF02413">
    <property type="entry name" value="Caudo_TAP"/>
    <property type="match status" value="1"/>
</dbReference>
<proteinExistence type="predicted"/>
<name>A0AAE4K5H3_9BURK</name>